<dbReference type="EMBL" id="MU251479">
    <property type="protein sequence ID" value="KAG9233987.1"/>
    <property type="molecule type" value="Genomic_DNA"/>
</dbReference>
<dbReference type="AlphaFoldDB" id="A0A9P7YIV1"/>
<evidence type="ECO:0000256" key="1">
    <source>
        <dbReference type="SAM" id="MobiDB-lite"/>
    </source>
</evidence>
<evidence type="ECO:0000313" key="3">
    <source>
        <dbReference type="EMBL" id="KAG9233987.1"/>
    </source>
</evidence>
<organism evidence="3 4">
    <name type="scientific">Amylocarpus encephaloides</name>
    <dbReference type="NCBI Taxonomy" id="45428"/>
    <lineage>
        <taxon>Eukaryota</taxon>
        <taxon>Fungi</taxon>
        <taxon>Dikarya</taxon>
        <taxon>Ascomycota</taxon>
        <taxon>Pezizomycotina</taxon>
        <taxon>Leotiomycetes</taxon>
        <taxon>Helotiales</taxon>
        <taxon>Helotiales incertae sedis</taxon>
        <taxon>Amylocarpus</taxon>
    </lineage>
</organism>
<reference evidence="3" key="1">
    <citation type="journal article" date="2021" name="IMA Fungus">
        <title>Genomic characterization of three marine fungi, including Emericellopsis atlantica sp. nov. with signatures of a generalist lifestyle and marine biomass degradation.</title>
        <authorList>
            <person name="Hagestad O.C."/>
            <person name="Hou L."/>
            <person name="Andersen J.H."/>
            <person name="Hansen E.H."/>
            <person name="Altermark B."/>
            <person name="Li C."/>
            <person name="Kuhnert E."/>
            <person name="Cox R.J."/>
            <person name="Crous P.W."/>
            <person name="Spatafora J.W."/>
            <person name="Lail K."/>
            <person name="Amirebrahimi M."/>
            <person name="Lipzen A."/>
            <person name="Pangilinan J."/>
            <person name="Andreopoulos W."/>
            <person name="Hayes R.D."/>
            <person name="Ng V."/>
            <person name="Grigoriev I.V."/>
            <person name="Jackson S.A."/>
            <person name="Sutton T.D.S."/>
            <person name="Dobson A.D.W."/>
            <person name="Rama T."/>
        </authorList>
    </citation>
    <scope>NUCLEOTIDE SEQUENCE</scope>
    <source>
        <strain evidence="3">TRa018bII</strain>
    </source>
</reference>
<feature type="signal peptide" evidence="2">
    <location>
        <begin position="1"/>
        <end position="22"/>
    </location>
</feature>
<dbReference type="Proteomes" id="UP000824998">
    <property type="component" value="Unassembled WGS sequence"/>
</dbReference>
<evidence type="ECO:0000313" key="4">
    <source>
        <dbReference type="Proteomes" id="UP000824998"/>
    </source>
</evidence>
<sequence length="74" mass="7846">MRRGGGGGGMLGLSVAMRWLVAGPTSVDDRRGDEIGDEIGNKQKGDEQKGARHLDQVCSRVVSMGSMGSIFYGF</sequence>
<evidence type="ECO:0000256" key="2">
    <source>
        <dbReference type="SAM" id="SignalP"/>
    </source>
</evidence>
<keyword evidence="2" id="KW-0732">Signal</keyword>
<protein>
    <submittedName>
        <fullName evidence="3">Uncharacterized protein</fullName>
    </submittedName>
</protein>
<feature type="chain" id="PRO_5040505914" evidence="2">
    <location>
        <begin position="23"/>
        <end position="74"/>
    </location>
</feature>
<feature type="region of interest" description="Disordered" evidence="1">
    <location>
        <begin position="27"/>
        <end position="51"/>
    </location>
</feature>
<accession>A0A9P7YIV1</accession>
<name>A0A9P7YIV1_9HELO</name>
<proteinExistence type="predicted"/>
<gene>
    <name evidence="3" type="ORF">BJ875DRAFT_462747</name>
</gene>
<keyword evidence="4" id="KW-1185">Reference proteome</keyword>
<comment type="caution">
    <text evidence="3">The sequence shown here is derived from an EMBL/GenBank/DDBJ whole genome shotgun (WGS) entry which is preliminary data.</text>
</comment>